<name>A0A511J8U4_9CELL</name>
<keyword evidence="6" id="KW-1185">Reference proteome</keyword>
<evidence type="ECO:0000256" key="4">
    <source>
        <dbReference type="SAM" id="MobiDB-lite"/>
    </source>
</evidence>
<evidence type="ECO:0000313" key="6">
    <source>
        <dbReference type="Proteomes" id="UP000321720"/>
    </source>
</evidence>
<keyword evidence="3" id="KW-1003">Cell membrane</keyword>
<evidence type="ECO:0000256" key="2">
    <source>
        <dbReference type="ARBA" id="ARBA00009194"/>
    </source>
</evidence>
<dbReference type="GO" id="GO:0030313">
    <property type="term" value="C:cell envelope"/>
    <property type="evidence" value="ECO:0007669"/>
    <property type="project" value="UniProtKB-SubCell"/>
</dbReference>
<feature type="compositionally biased region" description="Low complexity" evidence="4">
    <location>
        <begin position="9"/>
        <end position="26"/>
    </location>
</feature>
<organism evidence="5 6">
    <name type="scientific">Cellulomonas composti</name>
    <dbReference type="NCBI Taxonomy" id="266130"/>
    <lineage>
        <taxon>Bacteria</taxon>
        <taxon>Bacillati</taxon>
        <taxon>Actinomycetota</taxon>
        <taxon>Actinomycetes</taxon>
        <taxon>Micrococcales</taxon>
        <taxon>Cellulomonadaceae</taxon>
        <taxon>Cellulomonas</taxon>
    </lineage>
</organism>
<accession>A0A511J8U4</accession>
<evidence type="ECO:0000256" key="3">
    <source>
        <dbReference type="ARBA" id="ARBA00022475"/>
    </source>
</evidence>
<dbReference type="Gene3D" id="2.50.20.20">
    <property type="match status" value="1"/>
</dbReference>
<comment type="caution">
    <text evidence="5">The sequence shown here is derived from an EMBL/GenBank/DDBJ whole genome shotgun (WGS) entry which is preliminary data.</text>
</comment>
<gene>
    <name evidence="5" type="ORF">CCO02nite_07870</name>
</gene>
<dbReference type="Proteomes" id="UP000321720">
    <property type="component" value="Unassembled WGS sequence"/>
</dbReference>
<dbReference type="EMBL" id="BJWG01000002">
    <property type="protein sequence ID" value="GEL94129.1"/>
    <property type="molecule type" value="Genomic_DNA"/>
</dbReference>
<dbReference type="InterPro" id="IPR009830">
    <property type="entry name" value="LppX/LprAFG"/>
</dbReference>
<comment type="similarity">
    <text evidence="2">Belongs to the LppX/LprAFG lipoprotein family.</text>
</comment>
<dbReference type="Pfam" id="PF07161">
    <property type="entry name" value="LppX_LprAFG"/>
    <property type="match status" value="1"/>
</dbReference>
<feature type="region of interest" description="Disordered" evidence="4">
    <location>
        <begin position="1"/>
        <end position="30"/>
    </location>
</feature>
<keyword evidence="3" id="KW-0472">Membrane</keyword>
<comment type="subcellular location">
    <subcellularLocation>
        <location evidence="1">Cell envelope</location>
    </subcellularLocation>
</comment>
<evidence type="ECO:0000256" key="1">
    <source>
        <dbReference type="ARBA" id="ARBA00004196"/>
    </source>
</evidence>
<reference evidence="5 6" key="1">
    <citation type="submission" date="2019-07" db="EMBL/GenBank/DDBJ databases">
        <title>Whole genome shotgun sequence of Cellulomonas composti NBRC 100758.</title>
        <authorList>
            <person name="Hosoyama A."/>
            <person name="Uohara A."/>
            <person name="Ohji S."/>
            <person name="Ichikawa N."/>
        </authorList>
    </citation>
    <scope>NUCLEOTIDE SEQUENCE [LARGE SCALE GENOMIC DNA]</scope>
    <source>
        <strain evidence="5 6">NBRC 100758</strain>
    </source>
</reference>
<dbReference type="InterPro" id="IPR029046">
    <property type="entry name" value="LolA/LolB/LppX"/>
</dbReference>
<evidence type="ECO:0000313" key="5">
    <source>
        <dbReference type="EMBL" id="GEL94129.1"/>
    </source>
</evidence>
<sequence>MRGPQTLWGSADDAGSAGAPDDLGGLSDPTAGIEALRDTVQSLQKVGREEVDGVPTTHYTATVDAGADLGVGGLDDGSPLASLPSSYAYEIWVDDAGRPVRTSTDLAGMAMVMTYSNWDDPSIAVVAPGADEITDVNPLADIGGGES</sequence>
<dbReference type="SUPFAM" id="SSF89392">
    <property type="entry name" value="Prokaryotic lipoproteins and lipoprotein localization factors"/>
    <property type="match status" value="1"/>
</dbReference>
<dbReference type="RefSeq" id="WP_186812569.1">
    <property type="nucleotide sequence ID" value="NZ_BJWG01000002.1"/>
</dbReference>
<dbReference type="AlphaFoldDB" id="A0A511J8U4"/>
<protein>
    <submittedName>
        <fullName evidence="5">Uncharacterized protein</fullName>
    </submittedName>
</protein>
<proteinExistence type="inferred from homology"/>